<proteinExistence type="predicted"/>
<feature type="compositionally biased region" description="Basic and acidic residues" evidence="1">
    <location>
        <begin position="88"/>
        <end position="103"/>
    </location>
</feature>
<accession>A0ABU6S9U3</accession>
<protein>
    <submittedName>
        <fullName evidence="2">Uncharacterized protein</fullName>
    </submittedName>
</protein>
<evidence type="ECO:0000313" key="2">
    <source>
        <dbReference type="EMBL" id="MED6133005.1"/>
    </source>
</evidence>
<sequence>MHKLASDATGGFTAGSVRELYVLSRAAVTHRPPPEPPDLYSIAVREGATTAEMVITLAMSRTTEDLKEVEIRVRSGAEDGAVVKGKVDVTDHDDGGLGVREPEPPEAADISHGIRTPSDSGPKYSGSKGAILTATVTSGDLAQKLRRFFVLKPPHLLTAVFPWNRDDDSMVEQGREREAKVQGAGSRSGVGASWKVGKGAVEDENRGGQCVSWVTVMGEMVMAIGGGAQRKRIDPLFSFSVNVGN</sequence>
<keyword evidence="3" id="KW-1185">Reference proteome</keyword>
<comment type="caution">
    <text evidence="2">The sequence shown here is derived from an EMBL/GenBank/DDBJ whole genome shotgun (WGS) entry which is preliminary data.</text>
</comment>
<evidence type="ECO:0000256" key="1">
    <source>
        <dbReference type="SAM" id="MobiDB-lite"/>
    </source>
</evidence>
<evidence type="ECO:0000313" key="3">
    <source>
        <dbReference type="Proteomes" id="UP001341840"/>
    </source>
</evidence>
<reference evidence="2 3" key="1">
    <citation type="journal article" date="2023" name="Plants (Basel)">
        <title>Bridging the Gap: Combining Genomics and Transcriptomics Approaches to Understand Stylosanthes scabra, an Orphan Legume from the Brazilian Caatinga.</title>
        <authorList>
            <person name="Ferreira-Neto J.R.C."/>
            <person name="da Silva M.D."/>
            <person name="Binneck E."/>
            <person name="de Melo N.F."/>
            <person name="da Silva R.H."/>
            <person name="de Melo A.L.T.M."/>
            <person name="Pandolfi V."/>
            <person name="Bustamante F.O."/>
            <person name="Brasileiro-Vidal A.C."/>
            <person name="Benko-Iseppon A.M."/>
        </authorList>
    </citation>
    <scope>NUCLEOTIDE SEQUENCE [LARGE SCALE GENOMIC DNA]</scope>
    <source>
        <tissue evidence="2">Leaves</tissue>
    </source>
</reference>
<dbReference type="EMBL" id="JASCZI010060501">
    <property type="protein sequence ID" value="MED6133005.1"/>
    <property type="molecule type" value="Genomic_DNA"/>
</dbReference>
<name>A0ABU6S9U3_9FABA</name>
<feature type="region of interest" description="Disordered" evidence="1">
    <location>
        <begin position="88"/>
        <end position="126"/>
    </location>
</feature>
<organism evidence="2 3">
    <name type="scientific">Stylosanthes scabra</name>
    <dbReference type="NCBI Taxonomy" id="79078"/>
    <lineage>
        <taxon>Eukaryota</taxon>
        <taxon>Viridiplantae</taxon>
        <taxon>Streptophyta</taxon>
        <taxon>Embryophyta</taxon>
        <taxon>Tracheophyta</taxon>
        <taxon>Spermatophyta</taxon>
        <taxon>Magnoliopsida</taxon>
        <taxon>eudicotyledons</taxon>
        <taxon>Gunneridae</taxon>
        <taxon>Pentapetalae</taxon>
        <taxon>rosids</taxon>
        <taxon>fabids</taxon>
        <taxon>Fabales</taxon>
        <taxon>Fabaceae</taxon>
        <taxon>Papilionoideae</taxon>
        <taxon>50 kb inversion clade</taxon>
        <taxon>dalbergioids sensu lato</taxon>
        <taxon>Dalbergieae</taxon>
        <taxon>Pterocarpus clade</taxon>
        <taxon>Stylosanthes</taxon>
    </lineage>
</organism>
<gene>
    <name evidence="2" type="ORF">PIB30_024233</name>
</gene>
<dbReference type="Proteomes" id="UP001341840">
    <property type="component" value="Unassembled WGS sequence"/>
</dbReference>